<reference evidence="3 4" key="1">
    <citation type="submission" date="2015-04" db="EMBL/GenBank/DDBJ databases">
        <title>The draft genome sequence of Fusarium langsethiae, a T-2/HT-2 mycotoxin producer.</title>
        <authorList>
            <person name="Lysoe E."/>
            <person name="Divon H.H."/>
            <person name="Terzi V."/>
            <person name="Orru L."/>
            <person name="Lamontanara A."/>
            <person name="Kolseth A.-K."/>
            <person name="Frandsen R.J."/>
            <person name="Nielsen K."/>
            <person name="Thrane U."/>
        </authorList>
    </citation>
    <scope>NUCLEOTIDE SEQUENCE [LARGE SCALE GENOMIC DNA]</scope>
    <source>
        <strain evidence="3 4">Fl201059</strain>
    </source>
</reference>
<dbReference type="Proteomes" id="UP000037904">
    <property type="component" value="Unassembled WGS sequence"/>
</dbReference>
<evidence type="ECO:0000256" key="1">
    <source>
        <dbReference type="SAM" id="MobiDB-lite"/>
    </source>
</evidence>
<dbReference type="GO" id="GO:0005524">
    <property type="term" value="F:ATP binding"/>
    <property type="evidence" value="ECO:0007669"/>
    <property type="project" value="InterPro"/>
</dbReference>
<gene>
    <name evidence="3" type="ORF">FLAG1_12119</name>
</gene>
<dbReference type="InterPro" id="IPR051681">
    <property type="entry name" value="Ser/Thr_Kinases-Pseudokinases"/>
</dbReference>
<dbReference type="SUPFAM" id="SSF56112">
    <property type="entry name" value="Protein kinase-like (PK-like)"/>
    <property type="match status" value="1"/>
</dbReference>
<dbReference type="InterPro" id="IPR011009">
    <property type="entry name" value="Kinase-like_dom_sf"/>
</dbReference>
<keyword evidence="3" id="KW-0808">Transferase</keyword>
<feature type="region of interest" description="Disordered" evidence="1">
    <location>
        <begin position="174"/>
        <end position="197"/>
    </location>
</feature>
<dbReference type="PANTHER" id="PTHR44329">
    <property type="entry name" value="SERINE/THREONINE-PROTEIN KINASE TNNI3K-RELATED"/>
    <property type="match status" value="1"/>
</dbReference>
<proteinExistence type="predicted"/>
<dbReference type="PROSITE" id="PS50011">
    <property type="entry name" value="PROTEIN_KINASE_DOM"/>
    <property type="match status" value="1"/>
</dbReference>
<evidence type="ECO:0000259" key="2">
    <source>
        <dbReference type="PROSITE" id="PS50011"/>
    </source>
</evidence>
<evidence type="ECO:0000313" key="4">
    <source>
        <dbReference type="Proteomes" id="UP000037904"/>
    </source>
</evidence>
<evidence type="ECO:0000313" key="3">
    <source>
        <dbReference type="EMBL" id="KPA35208.1"/>
    </source>
</evidence>
<dbReference type="Gene3D" id="1.10.510.10">
    <property type="entry name" value="Transferase(Phosphotransferase) domain 1"/>
    <property type="match status" value="1"/>
</dbReference>
<dbReference type="EMBL" id="JXCE01001413">
    <property type="protein sequence ID" value="KPA35208.1"/>
    <property type="molecule type" value="Genomic_DNA"/>
</dbReference>
<protein>
    <submittedName>
        <fullName evidence="3">Serine threonine protein kinase</fullName>
    </submittedName>
</protein>
<dbReference type="InterPro" id="IPR000719">
    <property type="entry name" value="Prot_kinase_dom"/>
</dbReference>
<name>A0A0M9EKZ3_FUSLA</name>
<organism evidence="3 4">
    <name type="scientific">Fusarium langsethiae</name>
    <dbReference type="NCBI Taxonomy" id="179993"/>
    <lineage>
        <taxon>Eukaryota</taxon>
        <taxon>Fungi</taxon>
        <taxon>Dikarya</taxon>
        <taxon>Ascomycota</taxon>
        <taxon>Pezizomycotina</taxon>
        <taxon>Sordariomycetes</taxon>
        <taxon>Hypocreomycetidae</taxon>
        <taxon>Hypocreales</taxon>
        <taxon>Nectriaceae</taxon>
        <taxon>Fusarium</taxon>
    </lineage>
</organism>
<feature type="domain" description="Protein kinase" evidence="2">
    <location>
        <begin position="1"/>
        <end position="256"/>
    </location>
</feature>
<keyword evidence="3" id="KW-0418">Kinase</keyword>
<accession>A0A0M9EKZ3</accession>
<dbReference type="GO" id="GO:0004674">
    <property type="term" value="F:protein serine/threonine kinase activity"/>
    <property type="evidence" value="ECO:0007669"/>
    <property type="project" value="TreeGrafter"/>
</dbReference>
<sequence>MHQYWKSLKWTLGAEPDAYEVVRLLCIDVGHGIQGLHEKGFSHGDLKPNNVPVFKSSERWVAKLCDFGCAIGQVTTGKEEYFGAPYWLSEASEIAALDSRSSLQQCDIYVYGLLVWSAFCLRGQHPPANPKLHNALDYLNQLCSASLRKTLVDRSRRDAEPWTWLYNERGTRQDVSSDSAAGGSNKNKSSDQVPNNFKTYKPHITLEMKARFRNRISLKCWSSGTDPGHNTVLGDTNIIEMALAVSPPISDRNGLV</sequence>
<keyword evidence="4" id="KW-1185">Reference proteome</keyword>
<dbReference type="Pfam" id="PF00069">
    <property type="entry name" value="Pkinase"/>
    <property type="match status" value="1"/>
</dbReference>
<dbReference type="AlphaFoldDB" id="A0A0M9EKZ3"/>
<comment type="caution">
    <text evidence="3">The sequence shown here is derived from an EMBL/GenBank/DDBJ whole genome shotgun (WGS) entry which is preliminary data.</text>
</comment>